<feature type="domain" description="Gfo/Idh/MocA-like oxidoreductase N-terminal" evidence="3">
    <location>
        <begin position="4"/>
        <end position="130"/>
    </location>
</feature>
<dbReference type="Gene3D" id="3.40.50.720">
    <property type="entry name" value="NAD(P)-binding Rossmann-like Domain"/>
    <property type="match status" value="1"/>
</dbReference>
<name>A0ABR4PCX3_9HELO</name>
<evidence type="ECO:0000259" key="4">
    <source>
        <dbReference type="Pfam" id="PF22725"/>
    </source>
</evidence>
<dbReference type="InterPro" id="IPR036291">
    <property type="entry name" value="NAD(P)-bd_dom_sf"/>
</dbReference>
<gene>
    <name evidence="5" type="ORF">PVAG01_07612</name>
</gene>
<keyword evidence="6" id="KW-1185">Reference proteome</keyword>
<evidence type="ECO:0000256" key="1">
    <source>
        <dbReference type="ARBA" id="ARBA00010928"/>
    </source>
</evidence>
<dbReference type="PANTHER" id="PTHR43708:SF5">
    <property type="entry name" value="CONSERVED EXPRESSED OXIDOREDUCTASE (EUROFUNG)-RELATED"/>
    <property type="match status" value="1"/>
</dbReference>
<comment type="caution">
    <text evidence="5">The sequence shown here is derived from an EMBL/GenBank/DDBJ whole genome shotgun (WGS) entry which is preliminary data.</text>
</comment>
<evidence type="ECO:0000313" key="5">
    <source>
        <dbReference type="EMBL" id="KAL3421167.1"/>
    </source>
</evidence>
<evidence type="ECO:0000313" key="6">
    <source>
        <dbReference type="Proteomes" id="UP001629113"/>
    </source>
</evidence>
<feature type="domain" description="GFO/IDH/MocA-like oxidoreductase" evidence="4">
    <location>
        <begin position="140"/>
        <end position="261"/>
    </location>
</feature>
<dbReference type="SUPFAM" id="SSF51735">
    <property type="entry name" value="NAD(P)-binding Rossmann-fold domains"/>
    <property type="match status" value="1"/>
</dbReference>
<organism evidence="5 6">
    <name type="scientific">Phlyctema vagabunda</name>
    <dbReference type="NCBI Taxonomy" id="108571"/>
    <lineage>
        <taxon>Eukaryota</taxon>
        <taxon>Fungi</taxon>
        <taxon>Dikarya</taxon>
        <taxon>Ascomycota</taxon>
        <taxon>Pezizomycotina</taxon>
        <taxon>Leotiomycetes</taxon>
        <taxon>Helotiales</taxon>
        <taxon>Dermateaceae</taxon>
        <taxon>Phlyctema</taxon>
    </lineage>
</organism>
<comment type="similarity">
    <text evidence="1">Belongs to the Gfo/Idh/MocA family.</text>
</comment>
<dbReference type="PANTHER" id="PTHR43708">
    <property type="entry name" value="CONSERVED EXPRESSED OXIDOREDUCTASE (EUROFUNG)"/>
    <property type="match status" value="1"/>
</dbReference>
<dbReference type="InterPro" id="IPR000683">
    <property type="entry name" value="Gfo/Idh/MocA-like_OxRdtase_N"/>
</dbReference>
<dbReference type="Pfam" id="PF01408">
    <property type="entry name" value="GFO_IDH_MocA"/>
    <property type="match status" value="1"/>
</dbReference>
<protein>
    <submittedName>
        <fullName evidence="5">Oxidoreductase</fullName>
    </submittedName>
</protein>
<evidence type="ECO:0000256" key="2">
    <source>
        <dbReference type="ARBA" id="ARBA00023002"/>
    </source>
</evidence>
<dbReference type="Gene3D" id="3.30.360.10">
    <property type="entry name" value="Dihydrodipicolinate Reductase, domain 2"/>
    <property type="match status" value="1"/>
</dbReference>
<evidence type="ECO:0000259" key="3">
    <source>
        <dbReference type="Pfam" id="PF01408"/>
    </source>
</evidence>
<dbReference type="InterPro" id="IPR055170">
    <property type="entry name" value="GFO_IDH_MocA-like_dom"/>
</dbReference>
<dbReference type="Pfam" id="PF22725">
    <property type="entry name" value="GFO_IDH_MocA_C3"/>
    <property type="match status" value="1"/>
</dbReference>
<accession>A0ABR4PCX3</accession>
<sequence length="375" mass="41550">MSVIKLGIVGYGGSARNFHLPYIIPNPDLAVYAFLQRAAAPSDPAMTKPGTHCTVDYPEAKHYRDSDSFFADADIDLVVVCSHTDTHAAFAERALRAGKHVVIEKPFTVSTQEADRIIALSKETGKILTVFQNRRYDGDFLTLKHLLANEALGNITEAEIHYDFENPPWLHYMSAKVYTPGDGMMFGLGSHTFDQALVLFGKPRSVTGFLRDLRSAGSEVEDSFTVILQYEGPLLVTVKTSIVDCMEEPLHYMIRGTGGSYVKHGTDAQEAHAIAGMPSTDPGFGVEDPHLHGLLTTYAEFDGCQHYDAARKKFIGRYPTITGYIRGYYEDLVQAVRGKAEFQVQAQHSRDGIRIMELARLSHERAATVPWSDSD</sequence>
<proteinExistence type="inferred from homology"/>
<dbReference type="SUPFAM" id="SSF55347">
    <property type="entry name" value="Glyceraldehyde-3-phosphate dehydrogenase-like, C-terminal domain"/>
    <property type="match status" value="1"/>
</dbReference>
<dbReference type="EMBL" id="JBFCZG010000006">
    <property type="protein sequence ID" value="KAL3421167.1"/>
    <property type="molecule type" value="Genomic_DNA"/>
</dbReference>
<dbReference type="InterPro" id="IPR051317">
    <property type="entry name" value="Gfo/Idh/MocA_oxidoreduct"/>
</dbReference>
<keyword evidence="2" id="KW-0560">Oxidoreductase</keyword>
<reference evidence="5 6" key="1">
    <citation type="submission" date="2024-06" db="EMBL/GenBank/DDBJ databases">
        <title>Complete genome of Phlyctema vagabunda strain 19-DSS-EL-015.</title>
        <authorList>
            <person name="Fiorenzani C."/>
        </authorList>
    </citation>
    <scope>NUCLEOTIDE SEQUENCE [LARGE SCALE GENOMIC DNA]</scope>
    <source>
        <strain evidence="5 6">19-DSS-EL-015</strain>
    </source>
</reference>
<dbReference type="Proteomes" id="UP001629113">
    <property type="component" value="Unassembled WGS sequence"/>
</dbReference>